<dbReference type="GO" id="GO:0000166">
    <property type="term" value="F:nucleotide binding"/>
    <property type="evidence" value="ECO:0007669"/>
    <property type="project" value="InterPro"/>
</dbReference>
<evidence type="ECO:0000313" key="3">
    <source>
        <dbReference type="EMBL" id="MDI6451665.1"/>
    </source>
</evidence>
<dbReference type="Pfam" id="PF01408">
    <property type="entry name" value="GFO_IDH_MocA"/>
    <property type="match status" value="1"/>
</dbReference>
<dbReference type="RefSeq" id="WP_349247074.1">
    <property type="nucleotide sequence ID" value="NZ_JASCXX010000045.1"/>
</dbReference>
<dbReference type="Gene3D" id="3.40.50.720">
    <property type="entry name" value="NAD(P)-binding Rossmann-like Domain"/>
    <property type="match status" value="1"/>
</dbReference>
<sequence>MNDHSSTTLTRRRFLARGAMAAGATALPWYVPASALGRGGAVPPSERIVMGGIGLGGRGSYDLTYMLTQPDVQWVAVCDVVKGKRDTAKSMVDRKYGNTDCDAYGDMRQFLAERTDVDAVLIATGDRWHALASVLAMRAGKDVYCEKPACLTMAEGRAVAETATRYGRVYQTGAQRLSEPHHVFAIEMARSGRLGPIHTVYADCRWRDGLRHDWLPAEPKPPKDELDWDLWLGPSPWRPYNAGYVAGGGWYRFYDFATDVAMWGAHTVAQALAGLDVTQITSIEFEYAGPDATMVTRLSNGVKLVLFRVAGSVWDPCEYWHGACGERFDGPEGWAGAADGYSAPDVSAPHLLRDYRKILADYTARTQRPLDHVRDFLDCVRSRRTPVAGPEVMVRSMNICLAADACERLQRNLTFDLTKAEFVADPEADRMRRRAMRIPYTV</sequence>
<keyword evidence="4" id="KW-1185">Reference proteome</keyword>
<gene>
    <name evidence="3" type="ORF">QJ522_21570</name>
</gene>
<protein>
    <submittedName>
        <fullName evidence="3">Gfo/Idh/MocA family oxidoreductase</fullName>
    </submittedName>
</protein>
<organism evidence="3 4">
    <name type="scientific">Anaerobaca lacustris</name>
    <dbReference type="NCBI Taxonomy" id="3044600"/>
    <lineage>
        <taxon>Bacteria</taxon>
        <taxon>Pseudomonadati</taxon>
        <taxon>Planctomycetota</taxon>
        <taxon>Phycisphaerae</taxon>
        <taxon>Sedimentisphaerales</taxon>
        <taxon>Anaerobacaceae</taxon>
        <taxon>Anaerobaca</taxon>
    </lineage>
</organism>
<dbReference type="SUPFAM" id="SSF51735">
    <property type="entry name" value="NAD(P)-binding Rossmann-fold domains"/>
    <property type="match status" value="1"/>
</dbReference>
<feature type="domain" description="Gfo/Idh/MocA-like oxidoreductase N-terminal" evidence="1">
    <location>
        <begin position="53"/>
        <end position="173"/>
    </location>
</feature>
<evidence type="ECO:0000259" key="1">
    <source>
        <dbReference type="Pfam" id="PF01408"/>
    </source>
</evidence>
<evidence type="ECO:0000313" key="4">
    <source>
        <dbReference type="Proteomes" id="UP001431776"/>
    </source>
</evidence>
<dbReference type="InterPro" id="IPR006311">
    <property type="entry name" value="TAT_signal"/>
</dbReference>
<dbReference type="InterPro" id="IPR000683">
    <property type="entry name" value="Gfo/Idh/MocA-like_OxRdtase_N"/>
</dbReference>
<dbReference type="Pfam" id="PF19051">
    <property type="entry name" value="GFO_IDH_MocA_C2"/>
    <property type="match status" value="1"/>
</dbReference>
<dbReference type="InterPro" id="IPR043906">
    <property type="entry name" value="Gfo/Idh/MocA_OxRdtase_bact_C"/>
</dbReference>
<dbReference type="PANTHER" id="PTHR43818:SF5">
    <property type="entry name" value="OXIDOREDUCTASE FAMILY PROTEIN"/>
    <property type="match status" value="1"/>
</dbReference>
<comment type="caution">
    <text evidence="3">The sequence shown here is derived from an EMBL/GenBank/DDBJ whole genome shotgun (WGS) entry which is preliminary data.</text>
</comment>
<dbReference type="InterPro" id="IPR050463">
    <property type="entry name" value="Gfo/Idh/MocA_oxidrdct_glycsds"/>
</dbReference>
<dbReference type="PROSITE" id="PS51318">
    <property type="entry name" value="TAT"/>
    <property type="match status" value="1"/>
</dbReference>
<dbReference type="InterPro" id="IPR036291">
    <property type="entry name" value="NAD(P)-bd_dom_sf"/>
</dbReference>
<dbReference type="AlphaFoldDB" id="A0AAW6U196"/>
<name>A0AAW6U196_9BACT</name>
<dbReference type="PANTHER" id="PTHR43818">
    <property type="entry name" value="BCDNA.GH03377"/>
    <property type="match status" value="1"/>
</dbReference>
<dbReference type="Gene3D" id="3.30.360.10">
    <property type="entry name" value="Dihydrodipicolinate Reductase, domain 2"/>
    <property type="match status" value="1"/>
</dbReference>
<accession>A0AAW6U196</accession>
<dbReference type="EMBL" id="JASCXX010000045">
    <property type="protein sequence ID" value="MDI6451665.1"/>
    <property type="molecule type" value="Genomic_DNA"/>
</dbReference>
<reference evidence="3" key="1">
    <citation type="submission" date="2023-05" db="EMBL/GenBank/DDBJ databases">
        <title>Anaerotaeda fermentans gen. nov., sp. nov., a novel anaerobic planctomycete of the new family within the order Sedimentisphaerales isolated from Taman Peninsula, Russia.</title>
        <authorList>
            <person name="Khomyakova M.A."/>
            <person name="Merkel A.Y."/>
            <person name="Slobodkin A.I."/>
        </authorList>
    </citation>
    <scope>NUCLEOTIDE SEQUENCE</scope>
    <source>
        <strain evidence="3">M17dextr</strain>
    </source>
</reference>
<dbReference type="Proteomes" id="UP001431776">
    <property type="component" value="Unassembled WGS sequence"/>
</dbReference>
<evidence type="ECO:0000259" key="2">
    <source>
        <dbReference type="Pfam" id="PF19051"/>
    </source>
</evidence>
<feature type="domain" description="Gfo/Idh/MocA-like oxidoreductase bacterial type C-terminal" evidence="2">
    <location>
        <begin position="366"/>
        <end position="441"/>
    </location>
</feature>
<proteinExistence type="predicted"/>